<sequence>MKKHWKILSIALALLAAIAIIWRLPGQSAESQQAELVPPQLAWLPRVKLVSGPPAIQQIAMMHGKPLQLAEGYIAIYQSGDSEIMLWLSVSNNEEEALKLFQQMDEKMPASQVFTGRQELKIKGQQVIRVEGMGQEHYYWVQGKYNYWVAANGVAGRQAVEELVEKK</sequence>
<name>A0A1T4MYY4_9FIRM</name>
<dbReference type="Proteomes" id="UP000189933">
    <property type="component" value="Unassembled WGS sequence"/>
</dbReference>
<evidence type="ECO:0008006" key="3">
    <source>
        <dbReference type="Google" id="ProtNLM"/>
    </source>
</evidence>
<dbReference type="RefSeq" id="WP_078664867.1">
    <property type="nucleotide sequence ID" value="NZ_FUXM01000005.1"/>
</dbReference>
<dbReference type="EMBL" id="FUXM01000005">
    <property type="protein sequence ID" value="SJZ71975.1"/>
    <property type="molecule type" value="Genomic_DNA"/>
</dbReference>
<reference evidence="2" key="1">
    <citation type="submission" date="2017-02" db="EMBL/GenBank/DDBJ databases">
        <authorList>
            <person name="Varghese N."/>
            <person name="Submissions S."/>
        </authorList>
    </citation>
    <scope>NUCLEOTIDE SEQUENCE [LARGE SCALE GENOMIC DNA]</scope>
    <source>
        <strain evidence="2">DSM 16521</strain>
    </source>
</reference>
<keyword evidence="2" id="KW-1185">Reference proteome</keyword>
<gene>
    <name evidence="1" type="ORF">SAMN02745885_00765</name>
</gene>
<dbReference type="OrthoDB" id="3035878at2"/>
<evidence type="ECO:0000313" key="1">
    <source>
        <dbReference type="EMBL" id="SJZ71975.1"/>
    </source>
</evidence>
<organism evidence="1 2">
    <name type="scientific">Carboxydocella sporoproducens DSM 16521</name>
    <dbReference type="NCBI Taxonomy" id="1121270"/>
    <lineage>
        <taxon>Bacteria</taxon>
        <taxon>Bacillati</taxon>
        <taxon>Bacillota</taxon>
        <taxon>Clostridia</taxon>
        <taxon>Eubacteriales</taxon>
        <taxon>Clostridiales Family XVI. Incertae Sedis</taxon>
        <taxon>Carboxydocella</taxon>
    </lineage>
</organism>
<proteinExistence type="predicted"/>
<dbReference type="AlphaFoldDB" id="A0A1T4MYY4"/>
<accession>A0A1T4MYY4</accession>
<evidence type="ECO:0000313" key="2">
    <source>
        <dbReference type="Proteomes" id="UP000189933"/>
    </source>
</evidence>
<protein>
    <recommendedName>
        <fullName evidence="3">DUF4367 domain-containing protein</fullName>
    </recommendedName>
</protein>